<accession>A0A8J8CMW3</accession>
<organism evidence="2 3">
    <name type="scientific">Myxacorys almedinensis A</name>
    <dbReference type="NCBI Taxonomy" id="2690445"/>
    <lineage>
        <taxon>Bacteria</taxon>
        <taxon>Bacillati</taxon>
        <taxon>Cyanobacteriota</taxon>
        <taxon>Cyanophyceae</taxon>
        <taxon>Leptolyngbyales</taxon>
        <taxon>Leptolyngbyaceae</taxon>
        <taxon>Myxacorys</taxon>
        <taxon>Myxacorys almedinensis</taxon>
    </lineage>
</organism>
<comment type="caution">
    <text evidence="2">The sequence shown here is derived from an EMBL/GenBank/DDBJ whole genome shotgun (WGS) entry which is preliminary data.</text>
</comment>
<dbReference type="AlphaFoldDB" id="A0A8J8CMW3"/>
<reference evidence="2" key="1">
    <citation type="submission" date="2019-12" db="EMBL/GenBank/DDBJ databases">
        <title>High-Quality draft genome sequences of three cyanobacteria isolated from the limestone walls of the Old Cathedral of Coimbra.</title>
        <authorList>
            <person name="Tiago I."/>
            <person name="Soares F."/>
            <person name="Portugal A."/>
        </authorList>
    </citation>
    <scope>NUCLEOTIDE SEQUENCE</scope>
    <source>
        <strain evidence="2">A</strain>
    </source>
</reference>
<dbReference type="InterPro" id="IPR052399">
    <property type="entry name" value="Phage_Baseplate_Assmbl_Protein"/>
</dbReference>
<dbReference type="EMBL" id="WVIE01000023">
    <property type="protein sequence ID" value="NDJ19010.1"/>
    <property type="molecule type" value="Genomic_DNA"/>
</dbReference>
<sequence length="534" mass="57125">MNTDTVNLIDRSYPEVVDDILTAMVGGVVNEPIRFDVKVDLYRLAKPAQDIRSITSTITNPQTGETERYTFKKAIDYVFSARDNAVIWQQEGTLPDDETVFYVDYFLTNSSSPITDINVGSVTRTIGEAIGREIATVYQQINQAYLAGFIDTATGKSLDLVVAILGVTRKTKDFAQGLVSFLRDPAATDGNITIPEGTLLRTAQGITFVTAQAGTLQRGQVRIDLAVLAGEGSKGNAGLVNAGEINTLAQPIAGIASITNFEPTILGGEDETDVALRSRAKAALRGLGKGTLAAIAKVIFEQRGALAEVSDPNSALDKRSDPGKVVLLVESEPERFAGLRAEIEQTRAAGVHALVVARYIFFKPRIVAKLKSNITATGDIKVVDEMIAALQGYVNSLSSGQPAVGKDMLNALKQVKDLDSFTIVDAIAWQTEVGRDSTETLVDAILDSIQNTPPADPQATRSAIAQVVQSAPSLVVPTGKRTPNRNLVVGASGQRATDSEIEAGEFSVVTPAIANQNWWIVLDLERADIVLQEG</sequence>
<name>A0A8J8CMW3_9CYAN</name>
<dbReference type="RefSeq" id="WP_162424539.1">
    <property type="nucleotide sequence ID" value="NZ_WVIE01000023.1"/>
</dbReference>
<dbReference type="Proteomes" id="UP000646053">
    <property type="component" value="Unassembled WGS sequence"/>
</dbReference>
<dbReference type="InterPro" id="IPR006949">
    <property type="entry name" value="Barrel_Baseplate_J-like"/>
</dbReference>
<evidence type="ECO:0000313" key="3">
    <source>
        <dbReference type="Proteomes" id="UP000646053"/>
    </source>
</evidence>
<dbReference type="PANTHER" id="PTHR37829">
    <property type="entry name" value="PHAGE-LIKE ELEMENT PBSX PROTEIN XKDT"/>
    <property type="match status" value="1"/>
</dbReference>
<gene>
    <name evidence="2" type="ORF">GS601_17250</name>
</gene>
<proteinExistence type="predicted"/>
<feature type="domain" description="Baseplate protein J-like barrel" evidence="1">
    <location>
        <begin position="188"/>
        <end position="266"/>
    </location>
</feature>
<dbReference type="PANTHER" id="PTHR37829:SF3">
    <property type="entry name" value="PROTEIN JAYE-RELATED"/>
    <property type="match status" value="1"/>
</dbReference>
<keyword evidence="3" id="KW-1185">Reference proteome</keyword>
<evidence type="ECO:0000313" key="2">
    <source>
        <dbReference type="EMBL" id="NDJ19010.1"/>
    </source>
</evidence>
<evidence type="ECO:0000259" key="1">
    <source>
        <dbReference type="Pfam" id="PF04865"/>
    </source>
</evidence>
<protein>
    <recommendedName>
        <fullName evidence="1">Baseplate protein J-like barrel domain-containing protein</fullName>
    </recommendedName>
</protein>
<dbReference type="Pfam" id="PF04865">
    <property type="entry name" value="Baseplate_J"/>
    <property type="match status" value="1"/>
</dbReference>